<feature type="transmembrane region" description="Helical" evidence="1">
    <location>
        <begin position="122"/>
        <end position="141"/>
    </location>
</feature>
<feature type="transmembrane region" description="Helical" evidence="1">
    <location>
        <begin position="55"/>
        <end position="77"/>
    </location>
</feature>
<dbReference type="EMBL" id="UINC01140159">
    <property type="protein sequence ID" value="SVD27139.1"/>
    <property type="molecule type" value="Genomic_DNA"/>
</dbReference>
<dbReference type="AlphaFoldDB" id="A0A382TYL8"/>
<proteinExistence type="predicted"/>
<feature type="transmembrane region" description="Helical" evidence="1">
    <location>
        <begin position="161"/>
        <end position="182"/>
    </location>
</feature>
<feature type="non-terminal residue" evidence="2">
    <location>
        <position position="297"/>
    </location>
</feature>
<keyword evidence="1" id="KW-1133">Transmembrane helix</keyword>
<reference evidence="2" key="1">
    <citation type="submission" date="2018-05" db="EMBL/GenBank/DDBJ databases">
        <authorList>
            <person name="Lanie J.A."/>
            <person name="Ng W.-L."/>
            <person name="Kazmierczak K.M."/>
            <person name="Andrzejewski T.M."/>
            <person name="Davidsen T.M."/>
            <person name="Wayne K.J."/>
            <person name="Tettelin H."/>
            <person name="Glass J.I."/>
            <person name="Rusch D."/>
            <person name="Podicherti R."/>
            <person name="Tsui H.-C.T."/>
            <person name="Winkler M.E."/>
        </authorList>
    </citation>
    <scope>NUCLEOTIDE SEQUENCE</scope>
</reference>
<sequence length="297" mass="32989">MLLAIVALTTLTGLGSYLSFDGFRADSRMRLFILLSAIVATPIGLLFAPRDRRQAPIYFISLLGGLAGLATLLILFTHELRLRIRNYDVIRSFLAVAIVALLVFACIEALRRSKGVRGWRGVVRQLALWGAAGYGLFMLVVGLNRPEYRPGWLDSYQSKLLATTLAVALVVFLASGVTVSVVRIQDEFRLSEWAEELRWRVGEIREGKKRAQILSGLYNHWLGTAAVLLRLIRWPYGKREAGLTTDSESSAVPNGEASTGTLLKHQETRLTLTDNGRRRFANRAQPSLSPKGWLSGH</sequence>
<keyword evidence="1" id="KW-0472">Membrane</keyword>
<organism evidence="2">
    <name type="scientific">marine metagenome</name>
    <dbReference type="NCBI Taxonomy" id="408172"/>
    <lineage>
        <taxon>unclassified sequences</taxon>
        <taxon>metagenomes</taxon>
        <taxon>ecological metagenomes</taxon>
    </lineage>
</organism>
<keyword evidence="1" id="KW-0812">Transmembrane</keyword>
<protein>
    <submittedName>
        <fullName evidence="2">Uncharacterized protein</fullName>
    </submittedName>
</protein>
<feature type="transmembrane region" description="Helical" evidence="1">
    <location>
        <begin position="89"/>
        <end position="110"/>
    </location>
</feature>
<evidence type="ECO:0000256" key="1">
    <source>
        <dbReference type="SAM" id="Phobius"/>
    </source>
</evidence>
<name>A0A382TYL8_9ZZZZ</name>
<gene>
    <name evidence="2" type="ORF">METZ01_LOCUS379993</name>
</gene>
<accession>A0A382TYL8</accession>
<feature type="transmembrane region" description="Helical" evidence="1">
    <location>
        <begin position="31"/>
        <end position="48"/>
    </location>
</feature>
<evidence type="ECO:0000313" key="2">
    <source>
        <dbReference type="EMBL" id="SVD27139.1"/>
    </source>
</evidence>